<feature type="transmembrane region" description="Helical" evidence="12">
    <location>
        <begin position="168"/>
        <end position="194"/>
    </location>
</feature>
<organism evidence="15 16">
    <name type="scientific">Pseudomonas reidholzensis</name>
    <dbReference type="NCBI Taxonomy" id="1785162"/>
    <lineage>
        <taxon>Bacteria</taxon>
        <taxon>Pseudomonadati</taxon>
        <taxon>Pseudomonadota</taxon>
        <taxon>Gammaproteobacteria</taxon>
        <taxon>Pseudomonadales</taxon>
        <taxon>Pseudomonadaceae</taxon>
        <taxon>Pseudomonas</taxon>
    </lineage>
</organism>
<keyword evidence="8 10" id="KW-0807">Transducer</keyword>
<reference evidence="16" key="1">
    <citation type="submission" date="2018-08" db="EMBL/GenBank/DDBJ databases">
        <authorList>
            <person name="Blom J."/>
        </authorList>
    </citation>
    <scope>NUCLEOTIDE SEQUENCE [LARGE SCALE GENOMIC DNA]</scope>
    <source>
        <strain evidence="16">CCOS 865</strain>
    </source>
</reference>
<keyword evidence="7 12" id="KW-0472">Membrane</keyword>
<evidence type="ECO:0000313" key="15">
    <source>
        <dbReference type="EMBL" id="SYX88045.1"/>
    </source>
</evidence>
<keyword evidence="3" id="KW-0488">Methylation</keyword>
<keyword evidence="5 12" id="KW-0812">Transmembrane</keyword>
<dbReference type="GO" id="GO:0005886">
    <property type="term" value="C:plasma membrane"/>
    <property type="evidence" value="ECO:0007669"/>
    <property type="project" value="UniProtKB-SubCell"/>
</dbReference>
<dbReference type="OrthoDB" id="6167817at2"/>
<protein>
    <submittedName>
        <fullName evidence="15">Methyl-accepting chemotaxis protein McpS</fullName>
    </submittedName>
</protein>
<name>A0A383RMC1_9PSED</name>
<keyword evidence="4" id="KW-0145">Chemotaxis</keyword>
<dbReference type="SMART" id="SM00304">
    <property type="entry name" value="HAMP"/>
    <property type="match status" value="1"/>
</dbReference>
<dbReference type="Pfam" id="PF00015">
    <property type="entry name" value="MCPsignal"/>
    <property type="match status" value="1"/>
</dbReference>
<proteinExistence type="inferred from homology"/>
<dbReference type="InterPro" id="IPR003660">
    <property type="entry name" value="HAMP_dom"/>
</dbReference>
<comment type="similarity">
    <text evidence="9">Belongs to the methyl-accepting chemotaxis (MCP) protein family.</text>
</comment>
<feature type="transmembrane region" description="Helical" evidence="12">
    <location>
        <begin position="20"/>
        <end position="38"/>
    </location>
</feature>
<dbReference type="RefSeq" id="WP_119137198.1">
    <property type="nucleotide sequence ID" value="NZ_CBCSFL010000002.1"/>
</dbReference>
<dbReference type="FunFam" id="1.10.287.950:FF:000001">
    <property type="entry name" value="Methyl-accepting chemotaxis sensory transducer"/>
    <property type="match status" value="1"/>
</dbReference>
<dbReference type="GO" id="GO:0006935">
    <property type="term" value="P:chemotaxis"/>
    <property type="evidence" value="ECO:0007669"/>
    <property type="project" value="UniProtKB-KW"/>
</dbReference>
<dbReference type="PANTHER" id="PTHR32089">
    <property type="entry name" value="METHYL-ACCEPTING CHEMOTAXIS PROTEIN MCPB"/>
    <property type="match status" value="1"/>
</dbReference>
<evidence type="ECO:0000256" key="2">
    <source>
        <dbReference type="ARBA" id="ARBA00022475"/>
    </source>
</evidence>
<dbReference type="PANTHER" id="PTHR32089:SF120">
    <property type="entry name" value="METHYL-ACCEPTING CHEMOTAXIS PROTEIN TLPQ"/>
    <property type="match status" value="1"/>
</dbReference>
<evidence type="ECO:0000259" key="13">
    <source>
        <dbReference type="PROSITE" id="PS50111"/>
    </source>
</evidence>
<dbReference type="PROSITE" id="PS50885">
    <property type="entry name" value="HAMP"/>
    <property type="match status" value="1"/>
</dbReference>
<evidence type="ECO:0000259" key="14">
    <source>
        <dbReference type="PROSITE" id="PS50885"/>
    </source>
</evidence>
<sequence>MLRALSLENLTVTRKLGLGFGLLLALAVMLAGTGLQGLRNDEQSLQRISRLGSVFDETVYAREANFKFALSTDKAHLSGHAEHEHNLQQALTELLGDVQQGQWPMADLQTVEQLNAGLQAYSLAHRAAQTAQPVSPDAVLRANELLSALQANINVLYKKEEERAAASVSTVVSILFGVTATALLLGALIAWVIARQIIQPLRQTLVAAERIAQGDLTVELHSARRDELGQLLRAMGNMSLRLREVITQIGKGSSQLAVSASQLATITTQTQAGTQSQKNDAEHVATAMNEMTTMVQAVARNSEDAALAARQADQEASGASHISHNAIQQIEALADEVGGSAESMSRLHEEIERIASVLGVIKSVAGQTNLLALNAAIEAARAGDAGRGFAVVADEVRNLAKRTQQSSEEIEQLIGELQRIADESTQIMTSSVEQTQSTVSGVRNTGEALGAITRQVSEIQQMSLLIASAAEEQTSVVAAINRSVLNVRDTADQSALASSEIAASSIELARLGTDLQSLVVHFRT</sequence>
<evidence type="ECO:0000313" key="16">
    <source>
        <dbReference type="Proteomes" id="UP000263595"/>
    </source>
</evidence>
<evidence type="ECO:0000256" key="5">
    <source>
        <dbReference type="ARBA" id="ARBA00022692"/>
    </source>
</evidence>
<evidence type="ECO:0000256" key="9">
    <source>
        <dbReference type="ARBA" id="ARBA00029447"/>
    </source>
</evidence>
<keyword evidence="2" id="KW-1003">Cell membrane</keyword>
<evidence type="ECO:0000256" key="11">
    <source>
        <dbReference type="SAM" id="Coils"/>
    </source>
</evidence>
<gene>
    <name evidence="15" type="primary">mcpS3</name>
    <name evidence="15" type="ORF">CCOS865_00266</name>
</gene>
<evidence type="ECO:0000256" key="3">
    <source>
        <dbReference type="ARBA" id="ARBA00022481"/>
    </source>
</evidence>
<accession>A0A383RMC1</accession>
<evidence type="ECO:0000256" key="10">
    <source>
        <dbReference type="PROSITE-ProRule" id="PRU00284"/>
    </source>
</evidence>
<dbReference type="Proteomes" id="UP000263595">
    <property type="component" value="Unassembled WGS sequence"/>
</dbReference>
<evidence type="ECO:0000256" key="12">
    <source>
        <dbReference type="SAM" id="Phobius"/>
    </source>
</evidence>
<evidence type="ECO:0000256" key="7">
    <source>
        <dbReference type="ARBA" id="ARBA00023136"/>
    </source>
</evidence>
<evidence type="ECO:0000256" key="6">
    <source>
        <dbReference type="ARBA" id="ARBA00022989"/>
    </source>
</evidence>
<dbReference type="CDD" id="cd06225">
    <property type="entry name" value="HAMP"/>
    <property type="match status" value="1"/>
</dbReference>
<evidence type="ECO:0000256" key="8">
    <source>
        <dbReference type="ARBA" id="ARBA00023224"/>
    </source>
</evidence>
<keyword evidence="11" id="KW-0175">Coiled coil</keyword>
<keyword evidence="16" id="KW-1185">Reference proteome</keyword>
<dbReference type="SUPFAM" id="SSF58104">
    <property type="entry name" value="Methyl-accepting chemotaxis protein (MCP) signaling domain"/>
    <property type="match status" value="1"/>
</dbReference>
<dbReference type="Gene3D" id="6.10.340.10">
    <property type="match status" value="1"/>
</dbReference>
<dbReference type="GO" id="GO:0007165">
    <property type="term" value="P:signal transduction"/>
    <property type="evidence" value="ECO:0007669"/>
    <property type="project" value="UniProtKB-KW"/>
</dbReference>
<dbReference type="Pfam" id="PF00672">
    <property type="entry name" value="HAMP"/>
    <property type="match status" value="1"/>
</dbReference>
<dbReference type="EMBL" id="UNOZ01000002">
    <property type="protein sequence ID" value="SYX88045.1"/>
    <property type="molecule type" value="Genomic_DNA"/>
</dbReference>
<dbReference type="Gene3D" id="1.10.287.950">
    <property type="entry name" value="Methyl-accepting chemotaxis protein"/>
    <property type="match status" value="1"/>
</dbReference>
<feature type="domain" description="Methyl-accepting transducer" evidence="13">
    <location>
        <begin position="252"/>
        <end position="488"/>
    </location>
</feature>
<dbReference type="AlphaFoldDB" id="A0A383RMC1"/>
<keyword evidence="6 12" id="KW-1133">Transmembrane helix</keyword>
<dbReference type="InterPro" id="IPR004089">
    <property type="entry name" value="MCPsignal_dom"/>
</dbReference>
<evidence type="ECO:0000256" key="1">
    <source>
        <dbReference type="ARBA" id="ARBA00004651"/>
    </source>
</evidence>
<comment type="subcellular location">
    <subcellularLocation>
        <location evidence="1">Cell membrane</location>
        <topology evidence="1">Multi-pass membrane protein</topology>
    </subcellularLocation>
</comment>
<feature type="domain" description="HAMP" evidence="14">
    <location>
        <begin position="195"/>
        <end position="247"/>
    </location>
</feature>
<dbReference type="PROSITE" id="PS50111">
    <property type="entry name" value="CHEMOTAXIS_TRANSDUC_2"/>
    <property type="match status" value="1"/>
</dbReference>
<evidence type="ECO:0000256" key="4">
    <source>
        <dbReference type="ARBA" id="ARBA00022500"/>
    </source>
</evidence>
<feature type="coiled-coil region" evidence="11">
    <location>
        <begin position="393"/>
        <end position="423"/>
    </location>
</feature>
<dbReference type="SMART" id="SM00283">
    <property type="entry name" value="MA"/>
    <property type="match status" value="1"/>
</dbReference>